<evidence type="ECO:0000313" key="2">
    <source>
        <dbReference type="EMBL" id="PPR87492.1"/>
    </source>
</evidence>
<protein>
    <submittedName>
        <fullName evidence="2">Uncharacterized protein</fullName>
    </submittedName>
</protein>
<organism evidence="2 3">
    <name type="scientific">Gossypium barbadense</name>
    <name type="common">Sea Island cotton</name>
    <name type="synonym">Hibiscus barbadensis</name>
    <dbReference type="NCBI Taxonomy" id="3634"/>
    <lineage>
        <taxon>Eukaryota</taxon>
        <taxon>Viridiplantae</taxon>
        <taxon>Streptophyta</taxon>
        <taxon>Embryophyta</taxon>
        <taxon>Tracheophyta</taxon>
        <taxon>Spermatophyta</taxon>
        <taxon>Magnoliopsida</taxon>
        <taxon>eudicotyledons</taxon>
        <taxon>Gunneridae</taxon>
        <taxon>Pentapetalae</taxon>
        <taxon>rosids</taxon>
        <taxon>malvids</taxon>
        <taxon>Malvales</taxon>
        <taxon>Malvaceae</taxon>
        <taxon>Malvoideae</taxon>
        <taxon>Gossypium</taxon>
    </lineage>
</organism>
<accession>A0A2P5W8T6</accession>
<feature type="compositionally biased region" description="Gly residues" evidence="1">
    <location>
        <begin position="142"/>
        <end position="153"/>
    </location>
</feature>
<gene>
    <name evidence="2" type="ORF">GOBAR_AA33198</name>
</gene>
<dbReference type="EMBL" id="KZ668556">
    <property type="protein sequence ID" value="PPR87492.1"/>
    <property type="molecule type" value="Genomic_DNA"/>
</dbReference>
<evidence type="ECO:0000256" key="1">
    <source>
        <dbReference type="SAM" id="MobiDB-lite"/>
    </source>
</evidence>
<sequence length="153" mass="16994">MGENKMTSVRSHGIIVFKLSKTCKRQVTELNEQFGCKDLPNWQEHGIPELSMKLTNDFEKINSKILTNIHIPKRIRKNVNIPHFFRAKFFVRLIILMVLATGREDNPYEVNSGGSERATADAEEESDDDAENVPTTITEGAEGVGGLGIGGHG</sequence>
<dbReference type="Proteomes" id="UP000239757">
    <property type="component" value="Unassembled WGS sequence"/>
</dbReference>
<feature type="region of interest" description="Disordered" evidence="1">
    <location>
        <begin position="106"/>
        <end position="153"/>
    </location>
</feature>
<feature type="compositionally biased region" description="Acidic residues" evidence="1">
    <location>
        <begin position="121"/>
        <end position="131"/>
    </location>
</feature>
<dbReference type="AlphaFoldDB" id="A0A2P5W8T6"/>
<proteinExistence type="predicted"/>
<name>A0A2P5W8T6_GOSBA</name>
<reference evidence="2 3" key="1">
    <citation type="submission" date="2015-01" db="EMBL/GenBank/DDBJ databases">
        <title>Genome of allotetraploid Gossypium barbadense reveals genomic plasticity and fiber elongation in cotton evolution.</title>
        <authorList>
            <person name="Chen X."/>
            <person name="Liu X."/>
            <person name="Zhao B."/>
            <person name="Zheng H."/>
            <person name="Hu Y."/>
            <person name="Lu G."/>
            <person name="Yang C."/>
            <person name="Chen J."/>
            <person name="Shan C."/>
            <person name="Zhang L."/>
            <person name="Zhou Y."/>
            <person name="Wang L."/>
            <person name="Guo W."/>
            <person name="Bai Y."/>
            <person name="Ruan J."/>
            <person name="Shangguan X."/>
            <person name="Mao Y."/>
            <person name="Jiang J."/>
            <person name="Zhu Y."/>
            <person name="Lei J."/>
            <person name="Kang H."/>
            <person name="Chen S."/>
            <person name="He X."/>
            <person name="Wang R."/>
            <person name="Wang Y."/>
            <person name="Chen J."/>
            <person name="Wang L."/>
            <person name="Yu S."/>
            <person name="Wang B."/>
            <person name="Wei J."/>
            <person name="Song S."/>
            <person name="Lu X."/>
            <person name="Gao Z."/>
            <person name="Gu W."/>
            <person name="Deng X."/>
            <person name="Ma D."/>
            <person name="Wang S."/>
            <person name="Liang W."/>
            <person name="Fang L."/>
            <person name="Cai C."/>
            <person name="Zhu X."/>
            <person name="Zhou B."/>
            <person name="Zhang Y."/>
            <person name="Chen Z."/>
            <person name="Xu S."/>
            <person name="Zhu R."/>
            <person name="Wang S."/>
            <person name="Zhang T."/>
            <person name="Zhao G."/>
        </authorList>
    </citation>
    <scope>NUCLEOTIDE SEQUENCE [LARGE SCALE GENOMIC DNA]</scope>
    <source>
        <strain evidence="3">cv. Xinhai21</strain>
        <tissue evidence="2">Leaf</tissue>
    </source>
</reference>
<evidence type="ECO:0000313" key="3">
    <source>
        <dbReference type="Proteomes" id="UP000239757"/>
    </source>
</evidence>